<dbReference type="EMBL" id="GBRH01230940">
    <property type="protein sequence ID" value="JAD66955.1"/>
    <property type="molecule type" value="Transcribed_RNA"/>
</dbReference>
<reference evidence="1" key="2">
    <citation type="journal article" date="2015" name="Data Brief">
        <title>Shoot transcriptome of the giant reed, Arundo donax.</title>
        <authorList>
            <person name="Barrero R.A."/>
            <person name="Guerrero F.D."/>
            <person name="Moolhuijzen P."/>
            <person name="Goolsby J.A."/>
            <person name="Tidwell J."/>
            <person name="Bellgard S.E."/>
            <person name="Bellgard M.I."/>
        </authorList>
    </citation>
    <scope>NUCLEOTIDE SEQUENCE</scope>
    <source>
        <tissue evidence="1">Shoot tissue taken approximately 20 cm above the soil surface</tissue>
    </source>
</reference>
<reference evidence="1" key="1">
    <citation type="submission" date="2014-09" db="EMBL/GenBank/DDBJ databases">
        <authorList>
            <person name="Magalhaes I.L.F."/>
            <person name="Oliveira U."/>
            <person name="Santos F.R."/>
            <person name="Vidigal T.H.D.A."/>
            <person name="Brescovit A.D."/>
            <person name="Santos A.J."/>
        </authorList>
    </citation>
    <scope>NUCLEOTIDE SEQUENCE</scope>
    <source>
        <tissue evidence="1">Shoot tissue taken approximately 20 cm above the soil surface</tissue>
    </source>
</reference>
<protein>
    <submittedName>
        <fullName evidence="1">Uncharacterized protein</fullName>
    </submittedName>
</protein>
<organism evidence="1">
    <name type="scientific">Arundo donax</name>
    <name type="common">Giant reed</name>
    <name type="synonym">Donax arundinaceus</name>
    <dbReference type="NCBI Taxonomy" id="35708"/>
    <lineage>
        <taxon>Eukaryota</taxon>
        <taxon>Viridiplantae</taxon>
        <taxon>Streptophyta</taxon>
        <taxon>Embryophyta</taxon>
        <taxon>Tracheophyta</taxon>
        <taxon>Spermatophyta</taxon>
        <taxon>Magnoliopsida</taxon>
        <taxon>Liliopsida</taxon>
        <taxon>Poales</taxon>
        <taxon>Poaceae</taxon>
        <taxon>PACMAD clade</taxon>
        <taxon>Arundinoideae</taxon>
        <taxon>Arundineae</taxon>
        <taxon>Arundo</taxon>
    </lineage>
</organism>
<name>A0A0A9C0L8_ARUDO</name>
<accession>A0A0A9C0L8</accession>
<sequence length="14" mass="1596">MAPDFMTVVPPIMF</sequence>
<evidence type="ECO:0000313" key="1">
    <source>
        <dbReference type="EMBL" id="JAD66955.1"/>
    </source>
</evidence>
<proteinExistence type="predicted"/>